<name>A0A8S1WWP1_9CILI</name>
<evidence type="ECO:0000313" key="1">
    <source>
        <dbReference type="EMBL" id="CAD8194278.1"/>
    </source>
</evidence>
<comment type="caution">
    <text evidence="1">The sequence shown here is derived from an EMBL/GenBank/DDBJ whole genome shotgun (WGS) entry which is preliminary data.</text>
</comment>
<gene>
    <name evidence="1" type="ORF">PPENT_87.1.T1060114</name>
</gene>
<dbReference type="Proteomes" id="UP000689195">
    <property type="component" value="Unassembled WGS sequence"/>
</dbReference>
<dbReference type="AlphaFoldDB" id="A0A8S1WWP1"/>
<accession>A0A8S1WWP1</accession>
<evidence type="ECO:0000313" key="2">
    <source>
        <dbReference type="Proteomes" id="UP000689195"/>
    </source>
</evidence>
<reference evidence="1" key="1">
    <citation type="submission" date="2021-01" db="EMBL/GenBank/DDBJ databases">
        <authorList>
            <consortium name="Genoscope - CEA"/>
            <person name="William W."/>
        </authorList>
    </citation>
    <scope>NUCLEOTIDE SEQUENCE</scope>
</reference>
<keyword evidence="2" id="KW-1185">Reference proteome</keyword>
<proteinExistence type="predicted"/>
<protein>
    <submittedName>
        <fullName evidence="1">Uncharacterized protein</fullName>
    </submittedName>
</protein>
<sequence>MYGQQKLQDIQKTQMGNDIMDMKREQQLRIKLKYQGHFKKGNQRISISNLQLCDTFLQKIKFEIRYRRSYCNKDKECQYRAFWRPKRTSTRNFEISDFQNQNIIYLLQEKKKAIIISKLQQQKTFLQVSNWYEFNILLLFLENHQKFLFQ</sequence>
<dbReference type="EMBL" id="CAJJDO010000106">
    <property type="protein sequence ID" value="CAD8194278.1"/>
    <property type="molecule type" value="Genomic_DNA"/>
</dbReference>
<organism evidence="1 2">
    <name type="scientific">Paramecium pentaurelia</name>
    <dbReference type="NCBI Taxonomy" id="43138"/>
    <lineage>
        <taxon>Eukaryota</taxon>
        <taxon>Sar</taxon>
        <taxon>Alveolata</taxon>
        <taxon>Ciliophora</taxon>
        <taxon>Intramacronucleata</taxon>
        <taxon>Oligohymenophorea</taxon>
        <taxon>Peniculida</taxon>
        <taxon>Parameciidae</taxon>
        <taxon>Paramecium</taxon>
    </lineage>
</organism>